<dbReference type="AlphaFoldDB" id="A0A1H6FCM5"/>
<organism evidence="2 3">
    <name type="scientific">Candidatus Venteria ishoeyi</name>
    <dbReference type="NCBI Taxonomy" id="1899563"/>
    <lineage>
        <taxon>Bacteria</taxon>
        <taxon>Pseudomonadati</taxon>
        <taxon>Pseudomonadota</taxon>
        <taxon>Gammaproteobacteria</taxon>
        <taxon>Thiotrichales</taxon>
        <taxon>Thiotrichaceae</taxon>
        <taxon>Venteria</taxon>
    </lineage>
</organism>
<dbReference type="GO" id="GO:0016887">
    <property type="term" value="F:ATP hydrolysis activity"/>
    <property type="evidence" value="ECO:0007669"/>
    <property type="project" value="InterPro"/>
</dbReference>
<dbReference type="GO" id="GO:0000731">
    <property type="term" value="P:DNA synthesis involved in DNA repair"/>
    <property type="evidence" value="ECO:0007669"/>
    <property type="project" value="TreeGrafter"/>
</dbReference>
<keyword evidence="3" id="KW-1185">Reference proteome</keyword>
<dbReference type="InterPro" id="IPR003959">
    <property type="entry name" value="ATPase_AAA_core"/>
</dbReference>
<dbReference type="OrthoDB" id="104167at2"/>
<dbReference type="PANTHER" id="PTHR32182">
    <property type="entry name" value="DNA REPLICATION AND REPAIR PROTEIN RECF"/>
    <property type="match status" value="1"/>
</dbReference>
<dbReference type="InterPro" id="IPR027417">
    <property type="entry name" value="P-loop_NTPase"/>
</dbReference>
<accession>A0A1H6FCM5</accession>
<protein>
    <submittedName>
        <fullName evidence="2">Recombination protein F</fullName>
    </submittedName>
</protein>
<sequence>MPSEITTIEKAYLYLEDFKGFRTKASEWISFNLSQPLTTLIGPNGSGKSNLIEALELLDFLAHGGALHEISDLGRNSRMEIRGGLQACTAYGKTEFSLEFRAEIKFESKLQRISYNLTINTEKTPEIIRESLMVGDDWIFINDESDLHTRTVSYKNFKPGQDPSVQASLQQSLLFQYKTFAIRMKPEKKQACEKLIDNITDYFSSFVFDPEPKLMRQYAHLDASPLTKNAANISAILFTLSKGNKTQRQSLERLLSWINQLPGTPYQDFHFTVTDYNDSMFALIEQNGNKTTARTLSDGTLRCLALLTKLETAHPGSRIIMDEFDNGLHPSRINMLVSAIDDCCQRRNLKLIVTTHNPATLNALSTDQLNGVVLCYQNLEDNGTQLIALSQFPYQQEMLERGALGDLVTHRIVDQYLAPNFEKKRQQKAMKWLEDF</sequence>
<dbReference type="PANTHER" id="PTHR32182:SF22">
    <property type="entry name" value="ATP-DEPENDENT ENDONUCLEASE, OLD FAMILY-RELATED"/>
    <property type="match status" value="1"/>
</dbReference>
<evidence type="ECO:0000259" key="1">
    <source>
        <dbReference type="Pfam" id="PF13304"/>
    </source>
</evidence>
<gene>
    <name evidence="2" type="ORF">MBHS_03258</name>
</gene>
<dbReference type="GO" id="GO:0005524">
    <property type="term" value="F:ATP binding"/>
    <property type="evidence" value="ECO:0007669"/>
    <property type="project" value="InterPro"/>
</dbReference>
<dbReference type="RefSeq" id="WP_103921043.1">
    <property type="nucleotide sequence ID" value="NZ_FMSV02000529.1"/>
</dbReference>
<dbReference type="Gene3D" id="3.40.50.300">
    <property type="entry name" value="P-loop containing nucleotide triphosphate hydrolases"/>
    <property type="match status" value="1"/>
</dbReference>
<dbReference type="GO" id="GO:0006302">
    <property type="term" value="P:double-strand break repair"/>
    <property type="evidence" value="ECO:0007669"/>
    <property type="project" value="TreeGrafter"/>
</dbReference>
<dbReference type="Proteomes" id="UP000236724">
    <property type="component" value="Unassembled WGS sequence"/>
</dbReference>
<feature type="domain" description="ATPase AAA-type core" evidence="1">
    <location>
        <begin position="37"/>
        <end position="361"/>
    </location>
</feature>
<dbReference type="EMBL" id="FMSV02000529">
    <property type="protein sequence ID" value="SEH07383.1"/>
    <property type="molecule type" value="Genomic_DNA"/>
</dbReference>
<name>A0A1H6FCM5_9GAMM</name>
<dbReference type="Pfam" id="PF13304">
    <property type="entry name" value="AAA_21"/>
    <property type="match status" value="1"/>
</dbReference>
<evidence type="ECO:0000313" key="3">
    <source>
        <dbReference type="Proteomes" id="UP000236724"/>
    </source>
</evidence>
<evidence type="ECO:0000313" key="2">
    <source>
        <dbReference type="EMBL" id="SEH07383.1"/>
    </source>
</evidence>
<reference evidence="2 3" key="1">
    <citation type="submission" date="2016-10" db="EMBL/GenBank/DDBJ databases">
        <authorList>
            <person name="de Groot N.N."/>
        </authorList>
    </citation>
    <scope>NUCLEOTIDE SEQUENCE [LARGE SCALE GENOMIC DNA]</scope>
    <source>
        <strain evidence="2">MBHS1</strain>
    </source>
</reference>
<dbReference type="SUPFAM" id="SSF52540">
    <property type="entry name" value="P-loop containing nucleoside triphosphate hydrolases"/>
    <property type="match status" value="1"/>
</dbReference>
<proteinExistence type="predicted"/>